<dbReference type="EC" id="3.1.1.2" evidence="2"/>
<dbReference type="Proteomes" id="UP000201613">
    <property type="component" value="Unassembled WGS sequence"/>
</dbReference>
<reference evidence="2 3" key="1">
    <citation type="submission" date="2017-05" db="EMBL/GenBank/DDBJ databases">
        <authorList>
            <person name="Song R."/>
            <person name="Chenine A.L."/>
            <person name="Ruprecht R.M."/>
        </authorList>
    </citation>
    <scope>NUCLEOTIDE SEQUENCE [LARGE SCALE GENOMIC DNA]</scope>
    <source>
        <strain evidence="2 3">CECT 8899</strain>
    </source>
</reference>
<name>A0A238LFH0_9RHOB</name>
<evidence type="ECO:0000313" key="2">
    <source>
        <dbReference type="EMBL" id="SMY08358.1"/>
    </source>
</evidence>
<dbReference type="Gene3D" id="3.40.50.1820">
    <property type="entry name" value="alpha/beta hydrolase"/>
    <property type="match status" value="1"/>
</dbReference>
<evidence type="ECO:0000259" key="1">
    <source>
        <dbReference type="Pfam" id="PF00561"/>
    </source>
</evidence>
<keyword evidence="3" id="KW-1185">Reference proteome</keyword>
<keyword evidence="2" id="KW-0378">Hydrolase</keyword>
<dbReference type="EMBL" id="FXZK01000004">
    <property type="protein sequence ID" value="SMY08358.1"/>
    <property type="molecule type" value="Genomic_DNA"/>
</dbReference>
<dbReference type="OrthoDB" id="7267294at2"/>
<sequence length="309" mass="34070">MIWLVLIAILAAIIALPYVLEARRSDPDPREATGQFAELSQGRTHYQWIGPVRGPVVVAIHGLTTPLDVWEGVGRGLAGFGYRVLVYDLFGRGWSESVPGRQDAEFFVQQLEDLLEDQGLTDDVTLVGYSLGGAIATAFGARHPERVTRVILLAPAGLDMEEDPVHRFMRLWPVVGDWLHGVYEPVRMRAAILLGKDPNADVPDMDVVQLRETGRKGFFPAVLAGRRGLLATRLVEEHKRLGREDVPVVAIWAADDKVIPISGLGSLAQLNRNARQEVVEGAGHGMIYTHAKAVLEVLRDVLRESWGSR</sequence>
<protein>
    <submittedName>
        <fullName evidence="2">Arylesterase</fullName>
        <ecNumber evidence="2">3.1.1.2</ecNumber>
    </submittedName>
</protein>
<organism evidence="2 3">
    <name type="scientific">Flavimaricola marinus</name>
    <dbReference type="NCBI Taxonomy" id="1819565"/>
    <lineage>
        <taxon>Bacteria</taxon>
        <taxon>Pseudomonadati</taxon>
        <taxon>Pseudomonadota</taxon>
        <taxon>Alphaproteobacteria</taxon>
        <taxon>Rhodobacterales</taxon>
        <taxon>Paracoccaceae</taxon>
        <taxon>Flavimaricola</taxon>
    </lineage>
</organism>
<dbReference type="Pfam" id="PF00561">
    <property type="entry name" value="Abhydrolase_1"/>
    <property type="match status" value="1"/>
</dbReference>
<dbReference type="RefSeq" id="WP_093992681.1">
    <property type="nucleotide sequence ID" value="NZ_FXZK01000004.1"/>
</dbReference>
<evidence type="ECO:0000313" key="3">
    <source>
        <dbReference type="Proteomes" id="UP000201613"/>
    </source>
</evidence>
<gene>
    <name evidence="2" type="ORF">LOM8899_02509</name>
</gene>
<dbReference type="InterPro" id="IPR000073">
    <property type="entry name" value="AB_hydrolase_1"/>
</dbReference>
<dbReference type="PRINTS" id="PR00111">
    <property type="entry name" value="ABHYDROLASE"/>
</dbReference>
<dbReference type="SUPFAM" id="SSF53474">
    <property type="entry name" value="alpha/beta-Hydrolases"/>
    <property type="match status" value="1"/>
</dbReference>
<dbReference type="InterPro" id="IPR050266">
    <property type="entry name" value="AB_hydrolase_sf"/>
</dbReference>
<dbReference type="GO" id="GO:0004064">
    <property type="term" value="F:arylesterase activity"/>
    <property type="evidence" value="ECO:0007669"/>
    <property type="project" value="UniProtKB-EC"/>
</dbReference>
<accession>A0A238LFH0</accession>
<proteinExistence type="predicted"/>
<dbReference type="PANTHER" id="PTHR43798">
    <property type="entry name" value="MONOACYLGLYCEROL LIPASE"/>
    <property type="match status" value="1"/>
</dbReference>
<dbReference type="InterPro" id="IPR029058">
    <property type="entry name" value="AB_hydrolase_fold"/>
</dbReference>
<feature type="domain" description="AB hydrolase-1" evidence="1">
    <location>
        <begin position="55"/>
        <end position="290"/>
    </location>
</feature>
<dbReference type="GO" id="GO:0016020">
    <property type="term" value="C:membrane"/>
    <property type="evidence" value="ECO:0007669"/>
    <property type="project" value="TreeGrafter"/>
</dbReference>
<dbReference type="AlphaFoldDB" id="A0A238LFH0"/>
<dbReference type="PANTHER" id="PTHR43798:SF33">
    <property type="entry name" value="HYDROLASE, PUTATIVE (AFU_ORTHOLOGUE AFUA_2G14860)-RELATED"/>
    <property type="match status" value="1"/>
</dbReference>